<protein>
    <submittedName>
        <fullName evidence="1">Uncharacterized protein</fullName>
    </submittedName>
</protein>
<reference evidence="1" key="1">
    <citation type="submission" date="2022-05" db="EMBL/GenBank/DDBJ databases">
        <authorList>
            <person name="Okamura Y."/>
        </authorList>
    </citation>
    <scope>NUCLEOTIDE SEQUENCE</scope>
</reference>
<dbReference type="AlphaFoldDB" id="A0A9P0TW74"/>
<dbReference type="EMBL" id="CALOZG010000087">
    <property type="protein sequence ID" value="CAH4038752.1"/>
    <property type="molecule type" value="Genomic_DNA"/>
</dbReference>
<dbReference type="Proteomes" id="UP001152562">
    <property type="component" value="Unassembled WGS sequence"/>
</dbReference>
<sequence>MMILIGRCYRHTKKWQDCIEGRVYFDRLCWLNHQGVGRNEMSRQLSATDPKDTYILFGMRITLKCHSRQH</sequence>
<gene>
    <name evidence="1" type="ORF">PIBRA_LOCUS14255</name>
</gene>
<name>A0A9P0TW74_PIEBR</name>
<accession>A0A9P0TW74</accession>
<comment type="caution">
    <text evidence="1">The sequence shown here is derived from an EMBL/GenBank/DDBJ whole genome shotgun (WGS) entry which is preliminary data.</text>
</comment>
<organism evidence="1 2">
    <name type="scientific">Pieris brassicae</name>
    <name type="common">White butterfly</name>
    <name type="synonym">Large white butterfly</name>
    <dbReference type="NCBI Taxonomy" id="7116"/>
    <lineage>
        <taxon>Eukaryota</taxon>
        <taxon>Metazoa</taxon>
        <taxon>Ecdysozoa</taxon>
        <taxon>Arthropoda</taxon>
        <taxon>Hexapoda</taxon>
        <taxon>Insecta</taxon>
        <taxon>Pterygota</taxon>
        <taxon>Neoptera</taxon>
        <taxon>Endopterygota</taxon>
        <taxon>Lepidoptera</taxon>
        <taxon>Glossata</taxon>
        <taxon>Ditrysia</taxon>
        <taxon>Papilionoidea</taxon>
        <taxon>Pieridae</taxon>
        <taxon>Pierinae</taxon>
        <taxon>Pieris</taxon>
    </lineage>
</organism>
<evidence type="ECO:0000313" key="1">
    <source>
        <dbReference type="EMBL" id="CAH4038752.1"/>
    </source>
</evidence>
<keyword evidence="2" id="KW-1185">Reference proteome</keyword>
<proteinExistence type="predicted"/>
<evidence type="ECO:0000313" key="2">
    <source>
        <dbReference type="Proteomes" id="UP001152562"/>
    </source>
</evidence>